<dbReference type="InterPro" id="IPR050796">
    <property type="entry name" value="SCF_F-box_component"/>
</dbReference>
<dbReference type="AlphaFoldDB" id="A0A6A3BNC4"/>
<dbReference type="SMART" id="SM00256">
    <property type="entry name" value="FBOX"/>
    <property type="match status" value="1"/>
</dbReference>
<feature type="domain" description="F-box" evidence="2">
    <location>
        <begin position="51"/>
        <end position="101"/>
    </location>
</feature>
<accession>A0A6A3BNC4</accession>
<dbReference type="EMBL" id="VEPZ02000823">
    <property type="protein sequence ID" value="KAE8717547.1"/>
    <property type="molecule type" value="Genomic_DNA"/>
</dbReference>
<dbReference type="InterPro" id="IPR001810">
    <property type="entry name" value="F-box_dom"/>
</dbReference>
<dbReference type="SUPFAM" id="SSF50965">
    <property type="entry name" value="Galactose oxidase, central domain"/>
    <property type="match status" value="1"/>
</dbReference>
<dbReference type="InterPro" id="IPR017451">
    <property type="entry name" value="F-box-assoc_interact_dom"/>
</dbReference>
<proteinExistence type="predicted"/>
<evidence type="ECO:0000256" key="1">
    <source>
        <dbReference type="SAM" id="MobiDB-lite"/>
    </source>
</evidence>
<feature type="compositionally biased region" description="Polar residues" evidence="1">
    <location>
        <begin position="1"/>
        <end position="11"/>
    </location>
</feature>
<evidence type="ECO:0000313" key="4">
    <source>
        <dbReference type="Proteomes" id="UP000436088"/>
    </source>
</evidence>
<dbReference type="InterPro" id="IPR011043">
    <property type="entry name" value="Gal_Oxase/kelch_b-propeller"/>
</dbReference>
<sequence length="428" mass="48450">MENQSQGSAPSHPNHRLDPPSYELHSPVSNEQSHRPESPHHESRSRSRNASLSPQSIPEEIIIEILSDLPVKSLLRFGCVSKSWKSLISDPFFIRKHLKRIQNDRKFSEKRVLIKTACSGSPFIIGSFPLNAIHEDPFVKATRIECPLERSYRSIKIVGSCDGLICIAIREDAEFLSKYTLFLLNPALRVSKRLPDLNCKTGICLVYGFGFDASKDDYKVVRVCSHPDKAIEDGYKSIVDVYSSRTNRWRRIHDFPFRVSRNEGVKHVDGTLNWSVYGSRKAGFPFTIISLDLARETYDEVMQPCYGGGGVGERTLGVLDGCLCVLCHHACSYADVWVMKEYGKTASWTKLITISYAQHLRFCTHCTPSFTSVSDEILLCFGATLVVYNPKEDKLRVPRFPDKGFTLVSRAEVYEESLVSPIVIDRHR</sequence>
<feature type="compositionally biased region" description="Basic and acidic residues" evidence="1">
    <location>
        <begin position="32"/>
        <end position="45"/>
    </location>
</feature>
<dbReference type="Proteomes" id="UP000436088">
    <property type="component" value="Unassembled WGS sequence"/>
</dbReference>
<gene>
    <name evidence="3" type="ORF">F3Y22_tig00110044pilonHSYRG00165</name>
</gene>
<protein>
    <recommendedName>
        <fullName evidence="2">F-box domain-containing protein</fullName>
    </recommendedName>
</protein>
<dbReference type="Pfam" id="PF07734">
    <property type="entry name" value="FBA_1"/>
    <property type="match status" value="1"/>
</dbReference>
<dbReference type="InterPro" id="IPR006527">
    <property type="entry name" value="F-box-assoc_dom_typ1"/>
</dbReference>
<dbReference type="Pfam" id="PF00646">
    <property type="entry name" value="F-box"/>
    <property type="match status" value="1"/>
</dbReference>
<keyword evidence="4" id="KW-1185">Reference proteome</keyword>
<reference evidence="3" key="1">
    <citation type="submission" date="2019-09" db="EMBL/GenBank/DDBJ databases">
        <title>Draft genome information of white flower Hibiscus syriacus.</title>
        <authorList>
            <person name="Kim Y.-M."/>
        </authorList>
    </citation>
    <scope>NUCLEOTIDE SEQUENCE [LARGE SCALE GENOMIC DNA]</scope>
    <source>
        <strain evidence="3">YM2019G1</strain>
    </source>
</reference>
<dbReference type="PANTHER" id="PTHR31672:SF13">
    <property type="entry name" value="F-BOX PROTEIN CPR30-LIKE"/>
    <property type="match status" value="1"/>
</dbReference>
<dbReference type="NCBIfam" id="TIGR01640">
    <property type="entry name" value="F_box_assoc_1"/>
    <property type="match status" value="1"/>
</dbReference>
<dbReference type="SUPFAM" id="SSF81383">
    <property type="entry name" value="F-box domain"/>
    <property type="match status" value="1"/>
</dbReference>
<name>A0A6A3BNC4_HIBSY</name>
<evidence type="ECO:0000259" key="2">
    <source>
        <dbReference type="PROSITE" id="PS50181"/>
    </source>
</evidence>
<feature type="region of interest" description="Disordered" evidence="1">
    <location>
        <begin position="1"/>
        <end position="53"/>
    </location>
</feature>
<evidence type="ECO:0000313" key="3">
    <source>
        <dbReference type="EMBL" id="KAE8717547.1"/>
    </source>
</evidence>
<dbReference type="InterPro" id="IPR036047">
    <property type="entry name" value="F-box-like_dom_sf"/>
</dbReference>
<dbReference type="PROSITE" id="PS50181">
    <property type="entry name" value="FBOX"/>
    <property type="match status" value="1"/>
</dbReference>
<comment type="caution">
    <text evidence="3">The sequence shown here is derived from an EMBL/GenBank/DDBJ whole genome shotgun (WGS) entry which is preliminary data.</text>
</comment>
<dbReference type="Gene3D" id="1.20.1280.50">
    <property type="match status" value="1"/>
</dbReference>
<dbReference type="PANTHER" id="PTHR31672">
    <property type="entry name" value="BNACNNG10540D PROTEIN"/>
    <property type="match status" value="1"/>
</dbReference>
<organism evidence="3 4">
    <name type="scientific">Hibiscus syriacus</name>
    <name type="common">Rose of Sharon</name>
    <dbReference type="NCBI Taxonomy" id="106335"/>
    <lineage>
        <taxon>Eukaryota</taxon>
        <taxon>Viridiplantae</taxon>
        <taxon>Streptophyta</taxon>
        <taxon>Embryophyta</taxon>
        <taxon>Tracheophyta</taxon>
        <taxon>Spermatophyta</taxon>
        <taxon>Magnoliopsida</taxon>
        <taxon>eudicotyledons</taxon>
        <taxon>Gunneridae</taxon>
        <taxon>Pentapetalae</taxon>
        <taxon>rosids</taxon>
        <taxon>malvids</taxon>
        <taxon>Malvales</taxon>
        <taxon>Malvaceae</taxon>
        <taxon>Malvoideae</taxon>
        <taxon>Hibiscus</taxon>
    </lineage>
</organism>